<dbReference type="Proteomes" id="UP001198806">
    <property type="component" value="Unassembled WGS sequence"/>
</dbReference>
<dbReference type="EMBL" id="CYXP01000004">
    <property type="protein sequence ID" value="CUN11533.1"/>
    <property type="molecule type" value="Genomic_DNA"/>
</dbReference>
<dbReference type="EMBL" id="JAJCNI010000002">
    <property type="protein sequence ID" value="MCB6516666.1"/>
    <property type="molecule type" value="Genomic_DNA"/>
</dbReference>
<dbReference type="Pfam" id="PF13620">
    <property type="entry name" value="CarboxypepD_reg"/>
    <property type="match status" value="1"/>
</dbReference>
<evidence type="ECO:0000256" key="7">
    <source>
        <dbReference type="SAM" id="SignalP"/>
    </source>
</evidence>
<keyword evidence="7" id="KW-0732">Signal</keyword>
<evidence type="ECO:0000256" key="6">
    <source>
        <dbReference type="ARBA" id="ARBA00023237"/>
    </source>
</evidence>
<evidence type="ECO:0000256" key="5">
    <source>
        <dbReference type="ARBA" id="ARBA00023136"/>
    </source>
</evidence>
<dbReference type="Gene3D" id="2.60.40.1120">
    <property type="entry name" value="Carboxypeptidase-like, regulatory domain"/>
    <property type="match status" value="1"/>
</dbReference>
<reference evidence="12 15" key="2">
    <citation type="journal article" date="2019" name="Nat. Med.">
        <title>A library of human gut bacterial isolates paired with longitudinal multiomics data enables mechanistic microbiome research.</title>
        <authorList>
            <person name="Poyet M."/>
            <person name="Groussin M."/>
            <person name="Gibbons S.M."/>
            <person name="Avila-Pacheco J."/>
            <person name="Jiang X."/>
            <person name="Kearney S.M."/>
            <person name="Perrotta A.R."/>
            <person name="Berdy B."/>
            <person name="Zhao S."/>
            <person name="Lieberman T.D."/>
            <person name="Swanson P.K."/>
            <person name="Smith M."/>
            <person name="Roesemann S."/>
            <person name="Alexander J.E."/>
            <person name="Rich S.A."/>
            <person name="Livny J."/>
            <person name="Vlamakis H."/>
            <person name="Clish C."/>
            <person name="Bullock K."/>
            <person name="Deik A."/>
            <person name="Scott J."/>
            <person name="Pierce K.A."/>
            <person name="Xavier R.J."/>
            <person name="Alm E.J."/>
        </authorList>
    </citation>
    <scope>NUCLEOTIDE SEQUENCE [LARGE SCALE GENOMIC DNA]</scope>
    <source>
        <strain evidence="12 15">BIOML-A41</strain>
    </source>
</reference>
<dbReference type="Gene3D" id="2.40.170.20">
    <property type="entry name" value="TonB-dependent receptor, beta-barrel domain"/>
    <property type="match status" value="1"/>
</dbReference>
<evidence type="ECO:0000313" key="10">
    <source>
        <dbReference type="EMBL" id="MCB6516666.1"/>
    </source>
</evidence>
<organism evidence="9 14">
    <name type="scientific">Parabacteroides distasonis</name>
    <dbReference type="NCBI Taxonomy" id="823"/>
    <lineage>
        <taxon>Bacteria</taxon>
        <taxon>Pseudomonadati</taxon>
        <taxon>Bacteroidota</taxon>
        <taxon>Bacteroidia</taxon>
        <taxon>Bacteroidales</taxon>
        <taxon>Tannerellaceae</taxon>
        <taxon>Parabacteroides</taxon>
    </lineage>
</organism>
<dbReference type="EMBL" id="WKLT01000002">
    <property type="protein sequence ID" value="MRY56901.1"/>
    <property type="molecule type" value="Genomic_DNA"/>
</dbReference>
<dbReference type="Proteomes" id="UP000463337">
    <property type="component" value="Unassembled WGS sequence"/>
</dbReference>
<reference evidence="11" key="4">
    <citation type="submission" date="2023-01" db="EMBL/GenBank/DDBJ databases">
        <title>Human gut microbiome strain richness.</title>
        <authorList>
            <person name="Chen-Liaw A."/>
        </authorList>
    </citation>
    <scope>NUCLEOTIDE SEQUENCE</scope>
    <source>
        <strain evidence="11">D35st1_E5_D35t1_190705</strain>
    </source>
</reference>
<proteinExistence type="predicted"/>
<dbReference type="InterPro" id="IPR057601">
    <property type="entry name" value="Oar-like_b-barrel"/>
</dbReference>
<dbReference type="PANTHER" id="PTHR30069">
    <property type="entry name" value="TONB-DEPENDENT OUTER MEMBRANE RECEPTOR"/>
    <property type="match status" value="1"/>
</dbReference>
<dbReference type="InterPro" id="IPR036942">
    <property type="entry name" value="Beta-barrel_TonB_sf"/>
</dbReference>
<dbReference type="Proteomes" id="UP000095591">
    <property type="component" value="Unassembled WGS sequence"/>
</dbReference>
<dbReference type="Proteomes" id="UP001221009">
    <property type="component" value="Chromosome"/>
</dbReference>
<dbReference type="Proteomes" id="UP001211522">
    <property type="component" value="Unassembled WGS sequence"/>
</dbReference>
<evidence type="ECO:0000256" key="2">
    <source>
        <dbReference type="ARBA" id="ARBA00022448"/>
    </source>
</evidence>
<sequence>MRKTYLLLTLLLLCVGISIHAQVTTASMSGKVTDTSSEAMIGVNIKATHTPTGTEYYTITQPNGSYSFNNLRIGGPYVVEFSYIGYNTESRTGINLVLGEDLKLNVVMREDTQALDEVVVVADKNPIISGSRTGAQEIITREKMDKLPTINRSLDDFVKLTPMSSGKNFGGVSYRFNNVTVDGASFNNSFGLASALGASGTEPISLEALEQVQVMIAPFDVRNGGFTGAGINSVTKSGSNEFHASVYMYTKSPSMMGYRVKDETIGVSEFSNHQYGISLSGPIIKNKLFFFINGEMDRQEEPISYTTANSAADATVLQGLSDFLGDELGYNPGKFDVNKTNTQADRITARLDWNINSNNVLSLKYYYLKSFNTNNPSTSGAPNNGRGPNAFAIPFSSSFYRTNNNFNIWMADLNTTINDRMSNYLKIGYSRLRDYRDMDGGYFPQVDILDGGNNAYTTFGTEANSYNNQLNTDIWQIQDNFLMNFGKHQITVGTQSDYRAFKNGFAQNYPGSWVFNSVDDFKFNVLATKQYMAAHNGSVQGFDIREFNPKDFGFGSNVTGITNSSSTGYQYYAQRYSMTDDFPFAEINVFQLGLYAQDKWTVSDKLNLTLGLRIDVPFFMTDLQSNDKVAAETYRDGIKIDVSKYPNAKPQFSPRFGFNYKPFDDENGSLQIRGGTGLFTGTPPYVWISNQAGNNGVLFGDLNVRAVKDKNDNIISDGRPSLGFTGNMDTYKPAEGSATRSDIAITDPDFKYPSLWKSNIAADYKFGDGWVATVELLYSKDINAIYHDNIGLYRTEQFVNDGGAGNARPYYNGYYSDREGNQKAANHVVMLRNTSKGHSLYTTFQLQKNFVDGILKGLYLNGSYSFGQSRGVTDGTSSVATSAWKYRAALDGNAEEVGYTAGSFDGRLLLSASYTANWSKYAATSFGLIYQRYRPFRYSYCYNGDANGDSQFSNDLMYIPANFDEVKDHLLPGDFDSQEDAWKAMNAFIEQDPYLSKHRGEYAERNGAVAPFANQLDLSVSHDIKIYQKNGRSHTLRFSFNIANFLNLLNRNWGVVQTTVLGNQQYQFLTIPKGQGPSAANNYTLKYTMAKDLDETFKDNLNDVSRWQMQFGIKYIF</sequence>
<gene>
    <name evidence="9" type="primary">oar_4</name>
    <name evidence="9" type="ORF">ERS852429_02003</name>
    <name evidence="12" type="ORF">GKD59_03040</name>
    <name evidence="10" type="ORF">LI194_02525</name>
    <name evidence="13" type="ORF">P2T59_13330</name>
    <name evidence="11" type="ORF">PN612_03925</name>
</gene>
<evidence type="ECO:0000313" key="15">
    <source>
        <dbReference type="Proteomes" id="UP000463337"/>
    </source>
</evidence>
<evidence type="ECO:0000313" key="13">
    <source>
        <dbReference type="EMBL" id="WET62683.1"/>
    </source>
</evidence>
<feature type="domain" description="TonB-dependent transporter Oar-like beta-barrel" evidence="8">
    <location>
        <begin position="234"/>
        <end position="319"/>
    </location>
</feature>
<reference evidence="13" key="5">
    <citation type="submission" date="2023-03" db="EMBL/GenBank/DDBJ databases">
        <title>Parabacteroides distasonis, a bacteria resistant against UC.</title>
        <authorList>
            <person name="Dai W."/>
        </authorList>
    </citation>
    <scope>NUCLEOTIDE SEQUENCE</scope>
    <source>
        <strain evidence="13">F1-28</strain>
    </source>
</reference>
<feature type="chain" id="PRO_5014250394" evidence="7">
    <location>
        <begin position="22"/>
        <end position="1117"/>
    </location>
</feature>
<dbReference type="Pfam" id="PF25183">
    <property type="entry name" value="OMP_b-brl_4"/>
    <property type="match status" value="2"/>
</dbReference>
<keyword evidence="4" id="KW-0812">Transmembrane</keyword>
<keyword evidence="5" id="KW-0472">Membrane</keyword>
<dbReference type="EMBL" id="CP120353">
    <property type="protein sequence ID" value="WET62683.1"/>
    <property type="molecule type" value="Genomic_DNA"/>
</dbReference>
<evidence type="ECO:0000256" key="1">
    <source>
        <dbReference type="ARBA" id="ARBA00004571"/>
    </source>
</evidence>
<dbReference type="PANTHER" id="PTHR30069:SF46">
    <property type="entry name" value="OAR PROTEIN"/>
    <property type="match status" value="1"/>
</dbReference>
<accession>A0A173U903</accession>
<dbReference type="SUPFAM" id="SSF49464">
    <property type="entry name" value="Carboxypeptidase regulatory domain-like"/>
    <property type="match status" value="1"/>
</dbReference>
<evidence type="ECO:0000313" key="14">
    <source>
        <dbReference type="Proteomes" id="UP000095591"/>
    </source>
</evidence>
<reference evidence="9 14" key="1">
    <citation type="submission" date="2015-09" db="EMBL/GenBank/DDBJ databases">
        <authorList>
            <consortium name="Pathogen Informatics"/>
        </authorList>
    </citation>
    <scope>NUCLEOTIDE SEQUENCE [LARGE SCALE GENOMIC DNA]</scope>
    <source>
        <strain evidence="9 14">2789STDY5608872</strain>
    </source>
</reference>
<dbReference type="RefSeq" id="WP_005867209.1">
    <property type="nucleotide sequence ID" value="NZ_AP019729.1"/>
</dbReference>
<dbReference type="AlphaFoldDB" id="A0A173U903"/>
<dbReference type="GO" id="GO:0044718">
    <property type="term" value="P:siderophore transmembrane transport"/>
    <property type="evidence" value="ECO:0007669"/>
    <property type="project" value="TreeGrafter"/>
</dbReference>
<evidence type="ECO:0000256" key="3">
    <source>
        <dbReference type="ARBA" id="ARBA00022452"/>
    </source>
</evidence>
<feature type="signal peptide" evidence="7">
    <location>
        <begin position="1"/>
        <end position="21"/>
    </location>
</feature>
<reference evidence="10" key="3">
    <citation type="submission" date="2021-10" db="EMBL/GenBank/DDBJ databases">
        <title>Collection of gut derived symbiotic bacterial strains cultured from healthy donors.</title>
        <authorList>
            <person name="Lin H."/>
            <person name="Littmann E."/>
            <person name="Kohout C."/>
            <person name="Pamer E.G."/>
        </authorList>
    </citation>
    <scope>NUCLEOTIDE SEQUENCE</scope>
    <source>
        <strain evidence="10">DFI.2.94</strain>
    </source>
</reference>
<keyword evidence="9" id="KW-0675">Receptor</keyword>
<protein>
    <submittedName>
        <fullName evidence="9">Outer membrane receptor for ferrienterochelin and colicins</fullName>
    </submittedName>
    <submittedName>
        <fullName evidence="10">TonB-dependent receptor</fullName>
    </submittedName>
</protein>
<dbReference type="EMBL" id="JAQMPX010000029">
    <property type="protein sequence ID" value="MDB9137658.1"/>
    <property type="molecule type" value="Genomic_DNA"/>
</dbReference>
<name>A0A173U903_PARDI</name>
<keyword evidence="6" id="KW-0998">Cell outer membrane</keyword>
<evidence type="ECO:0000313" key="9">
    <source>
        <dbReference type="EMBL" id="CUN11533.1"/>
    </source>
</evidence>
<evidence type="ECO:0000313" key="12">
    <source>
        <dbReference type="EMBL" id="MRY56901.1"/>
    </source>
</evidence>
<dbReference type="InterPro" id="IPR039426">
    <property type="entry name" value="TonB-dep_rcpt-like"/>
</dbReference>
<evidence type="ECO:0000256" key="4">
    <source>
        <dbReference type="ARBA" id="ARBA00022692"/>
    </source>
</evidence>
<dbReference type="GO" id="GO:0015344">
    <property type="term" value="F:siderophore uptake transmembrane transporter activity"/>
    <property type="evidence" value="ECO:0007669"/>
    <property type="project" value="TreeGrafter"/>
</dbReference>
<keyword evidence="3" id="KW-1134">Transmembrane beta strand</keyword>
<dbReference type="SUPFAM" id="SSF56935">
    <property type="entry name" value="Porins"/>
    <property type="match status" value="1"/>
</dbReference>
<evidence type="ECO:0000259" key="8">
    <source>
        <dbReference type="Pfam" id="PF25183"/>
    </source>
</evidence>
<dbReference type="InterPro" id="IPR008969">
    <property type="entry name" value="CarboxyPept-like_regulatory"/>
</dbReference>
<keyword evidence="2" id="KW-0813">Transport</keyword>
<feature type="domain" description="TonB-dependent transporter Oar-like beta-barrel" evidence="8">
    <location>
        <begin position="335"/>
        <end position="1050"/>
    </location>
</feature>
<evidence type="ECO:0000313" key="11">
    <source>
        <dbReference type="EMBL" id="MDB9137658.1"/>
    </source>
</evidence>
<comment type="subcellular location">
    <subcellularLocation>
        <location evidence="1">Cell outer membrane</location>
        <topology evidence="1">Multi-pass membrane protein</topology>
    </subcellularLocation>
</comment>
<dbReference type="GO" id="GO:0009279">
    <property type="term" value="C:cell outer membrane"/>
    <property type="evidence" value="ECO:0007669"/>
    <property type="project" value="UniProtKB-SubCell"/>
</dbReference>